<dbReference type="EMBL" id="JAODUO010000712">
    <property type="protein sequence ID" value="KAK2175712.1"/>
    <property type="molecule type" value="Genomic_DNA"/>
</dbReference>
<dbReference type="Proteomes" id="UP001209878">
    <property type="component" value="Unassembled WGS sequence"/>
</dbReference>
<feature type="binding site" evidence="8">
    <location>
        <position position="279"/>
    </location>
    <ligand>
        <name>Zn(2+)</name>
        <dbReference type="ChEBI" id="CHEBI:29105"/>
        <note>catalytic</note>
    </ligand>
</feature>
<dbReference type="GO" id="GO:0046872">
    <property type="term" value="F:metal ion binding"/>
    <property type="evidence" value="ECO:0007669"/>
    <property type="project" value="UniProtKB-KW"/>
</dbReference>
<feature type="binding site" evidence="8">
    <location>
        <position position="178"/>
    </location>
    <ligand>
        <name>Zn(2+)</name>
        <dbReference type="ChEBI" id="CHEBI:29105"/>
        <note>catalytic</note>
    </ligand>
</feature>
<keyword evidence="3 8" id="KW-0479">Metal-binding</keyword>
<evidence type="ECO:0000256" key="8">
    <source>
        <dbReference type="PIRSR" id="PIRSR601577-2"/>
    </source>
</evidence>
<dbReference type="GO" id="GO:0005737">
    <property type="term" value="C:cytoplasm"/>
    <property type="evidence" value="ECO:0007669"/>
    <property type="project" value="TreeGrafter"/>
</dbReference>
<keyword evidence="5 8" id="KW-0862">Zinc</keyword>
<dbReference type="FunFam" id="3.90.132.10:FF:000001">
    <property type="entry name" value="leishmanolysin-like peptidase isoform X2"/>
    <property type="match status" value="1"/>
</dbReference>
<dbReference type="GO" id="GO:0016020">
    <property type="term" value="C:membrane"/>
    <property type="evidence" value="ECO:0007669"/>
    <property type="project" value="InterPro"/>
</dbReference>
<comment type="caution">
    <text evidence="10">The sequence shown here is derived from an EMBL/GenBank/DDBJ whole genome shotgun (WGS) entry which is preliminary data.</text>
</comment>
<dbReference type="InterPro" id="IPR001577">
    <property type="entry name" value="Peptidase_M8"/>
</dbReference>
<comment type="cofactor">
    <cofactor evidence="8 9">
        <name>Zn(2+)</name>
        <dbReference type="ChEBI" id="CHEBI:29105"/>
    </cofactor>
    <text evidence="8 9">Binds 1 zinc ion per subunit.</text>
</comment>
<keyword evidence="11" id="KW-1185">Reference proteome</keyword>
<keyword evidence="4 9" id="KW-0378">Hydrolase</keyword>
<dbReference type="PANTHER" id="PTHR10942:SF0">
    <property type="entry name" value="LEISHMANOLYSIN-LIKE PEPTIDASE"/>
    <property type="match status" value="1"/>
</dbReference>
<dbReference type="GO" id="GO:0007155">
    <property type="term" value="P:cell adhesion"/>
    <property type="evidence" value="ECO:0007669"/>
    <property type="project" value="InterPro"/>
</dbReference>
<feature type="binding site" evidence="8">
    <location>
        <position position="174"/>
    </location>
    <ligand>
        <name>Zn(2+)</name>
        <dbReference type="ChEBI" id="CHEBI:29105"/>
        <note>catalytic</note>
    </ligand>
</feature>
<dbReference type="SUPFAM" id="SSF55486">
    <property type="entry name" value="Metalloproteases ('zincins'), catalytic domain"/>
    <property type="match status" value="1"/>
</dbReference>
<dbReference type="GO" id="GO:0006508">
    <property type="term" value="P:proteolysis"/>
    <property type="evidence" value="ECO:0007669"/>
    <property type="project" value="UniProtKB-KW"/>
</dbReference>
<protein>
    <recommendedName>
        <fullName evidence="7 9">Leishmanolysin-like peptidase</fullName>
        <ecNumber evidence="9">3.4.24.-</ecNumber>
    </recommendedName>
</protein>
<keyword evidence="2 9" id="KW-0645">Protease</keyword>
<evidence type="ECO:0000256" key="9">
    <source>
        <dbReference type="RuleBase" id="RU366077"/>
    </source>
</evidence>
<evidence type="ECO:0000313" key="11">
    <source>
        <dbReference type="Proteomes" id="UP001209878"/>
    </source>
</evidence>
<organism evidence="10 11">
    <name type="scientific">Ridgeia piscesae</name>
    <name type="common">Tubeworm</name>
    <dbReference type="NCBI Taxonomy" id="27915"/>
    <lineage>
        <taxon>Eukaryota</taxon>
        <taxon>Metazoa</taxon>
        <taxon>Spiralia</taxon>
        <taxon>Lophotrochozoa</taxon>
        <taxon>Annelida</taxon>
        <taxon>Polychaeta</taxon>
        <taxon>Sedentaria</taxon>
        <taxon>Canalipalpata</taxon>
        <taxon>Sabellida</taxon>
        <taxon>Siboglinidae</taxon>
        <taxon>Ridgeia</taxon>
    </lineage>
</organism>
<reference evidence="10" key="1">
    <citation type="journal article" date="2023" name="Mol. Biol. Evol.">
        <title>Third-Generation Sequencing Reveals the Adaptive Role of the Epigenome in Three Deep-Sea Polychaetes.</title>
        <authorList>
            <person name="Perez M."/>
            <person name="Aroh O."/>
            <person name="Sun Y."/>
            <person name="Lan Y."/>
            <person name="Juniper S.K."/>
            <person name="Young C.R."/>
            <person name="Angers B."/>
            <person name="Qian P.Y."/>
        </authorList>
    </citation>
    <scope>NUCLEOTIDE SEQUENCE</scope>
    <source>
        <strain evidence="10">R07B-5</strain>
    </source>
</reference>
<dbReference type="EC" id="3.4.24.-" evidence="9"/>
<dbReference type="Gene3D" id="3.90.132.10">
    <property type="entry name" value="Leishmanolysin , domain 2"/>
    <property type="match status" value="1"/>
</dbReference>
<evidence type="ECO:0000256" key="1">
    <source>
        <dbReference type="ARBA" id="ARBA00005860"/>
    </source>
</evidence>
<evidence type="ECO:0000256" key="3">
    <source>
        <dbReference type="ARBA" id="ARBA00022723"/>
    </source>
</evidence>
<name>A0AAD9KR22_RIDPI</name>
<proteinExistence type="inferred from homology"/>
<evidence type="ECO:0000256" key="5">
    <source>
        <dbReference type="ARBA" id="ARBA00022833"/>
    </source>
</evidence>
<dbReference type="Gene3D" id="3.10.170.20">
    <property type="match status" value="1"/>
</dbReference>
<dbReference type="Pfam" id="PF01457">
    <property type="entry name" value="Peptidase_M8"/>
    <property type="match status" value="1"/>
</dbReference>
<evidence type="ECO:0000256" key="4">
    <source>
        <dbReference type="ARBA" id="ARBA00022801"/>
    </source>
</evidence>
<evidence type="ECO:0000313" key="10">
    <source>
        <dbReference type="EMBL" id="KAK2175712.1"/>
    </source>
</evidence>
<sequence>MQPIRIHQHYDNETMATLNVLELVFLQRILIPNLIASFEKLLKVRAIGTRLRLRRSCVNNKARYIKGDKHYYCTEGCETVTKCGVVSIPAEHLLSCYELDRDNNVTITESPGAGIDADFALYVSVKKDCQKVFTTAFHCQQEINLDRPVAGHLSICKSFLTGHGYNNLFAMVQHDMMHALGFAESLLPFFRDHKGNPYTPRHAVTKLPPIVKNVFVAGDCVIRKVKRDWKIRNGSISRSVRLLVTPTVVREVRRHFNCTTLEGAELEDQDQGIGSANSHLEKRVFGNELMTAMAVNKMVLSRITLAVLEDSGWYSVNMSRGEKLTWGADRGCEFAKKSCMEYIELRTAA</sequence>
<dbReference type="PANTHER" id="PTHR10942">
    <property type="entry name" value="LEISHMANOLYSIN-LIKE PEPTIDASE"/>
    <property type="match status" value="1"/>
</dbReference>
<accession>A0AAD9KR22</accession>
<keyword evidence="6 8" id="KW-0482">Metalloprotease</keyword>
<comment type="similarity">
    <text evidence="1 9">Belongs to the peptidase M8 family.</text>
</comment>
<evidence type="ECO:0000256" key="7">
    <source>
        <dbReference type="ARBA" id="ARBA00039717"/>
    </source>
</evidence>
<evidence type="ECO:0000256" key="2">
    <source>
        <dbReference type="ARBA" id="ARBA00022670"/>
    </source>
</evidence>
<dbReference type="AlphaFoldDB" id="A0AAD9KR22"/>
<gene>
    <name evidence="10" type="ORF">NP493_710g01125</name>
</gene>
<evidence type="ECO:0000256" key="6">
    <source>
        <dbReference type="ARBA" id="ARBA00023049"/>
    </source>
</evidence>
<dbReference type="GO" id="GO:0004222">
    <property type="term" value="F:metalloendopeptidase activity"/>
    <property type="evidence" value="ECO:0007669"/>
    <property type="project" value="UniProtKB-UniRule"/>
</dbReference>